<sequence>MPVYALNFLAHVDPSQPPSEGSRIQPSFDIGIQATKLLDLCEVERLSAAFTLISGNADQVSLTSLEQRGETDQAEQQEDANKHQLSVDMSTGIIEHVSLITPTDLNILVSSK</sequence>
<dbReference type="AlphaFoldDB" id="A0A183B8X7"/>
<dbReference type="EMBL" id="UZAN01061367">
    <property type="protein sequence ID" value="VDP92934.1"/>
    <property type="molecule type" value="Genomic_DNA"/>
</dbReference>
<proteinExistence type="predicted"/>
<evidence type="ECO:0000313" key="1">
    <source>
        <dbReference type="EMBL" id="VDP92934.1"/>
    </source>
</evidence>
<reference evidence="3" key="1">
    <citation type="submission" date="2016-06" db="UniProtKB">
        <authorList>
            <consortium name="WormBaseParasite"/>
        </authorList>
    </citation>
    <scope>IDENTIFICATION</scope>
</reference>
<dbReference type="Proteomes" id="UP000272942">
    <property type="component" value="Unassembled WGS sequence"/>
</dbReference>
<name>A0A183B8X7_9TREM</name>
<keyword evidence="2" id="KW-1185">Reference proteome</keyword>
<evidence type="ECO:0000313" key="2">
    <source>
        <dbReference type="Proteomes" id="UP000272942"/>
    </source>
</evidence>
<reference evidence="1 2" key="2">
    <citation type="submission" date="2018-11" db="EMBL/GenBank/DDBJ databases">
        <authorList>
            <consortium name="Pathogen Informatics"/>
        </authorList>
    </citation>
    <scope>NUCLEOTIDE SEQUENCE [LARGE SCALE GENOMIC DNA]</scope>
    <source>
        <strain evidence="1 2">Egypt</strain>
    </source>
</reference>
<dbReference type="WBParaSite" id="ECPE_0001570201-mRNA-1">
    <property type="protein sequence ID" value="ECPE_0001570201-mRNA-1"/>
    <property type="gene ID" value="ECPE_0001570201"/>
</dbReference>
<organism evidence="3">
    <name type="scientific">Echinostoma caproni</name>
    <dbReference type="NCBI Taxonomy" id="27848"/>
    <lineage>
        <taxon>Eukaryota</taxon>
        <taxon>Metazoa</taxon>
        <taxon>Spiralia</taxon>
        <taxon>Lophotrochozoa</taxon>
        <taxon>Platyhelminthes</taxon>
        <taxon>Trematoda</taxon>
        <taxon>Digenea</taxon>
        <taxon>Plagiorchiida</taxon>
        <taxon>Echinostomata</taxon>
        <taxon>Echinostomatoidea</taxon>
        <taxon>Echinostomatidae</taxon>
        <taxon>Echinostoma</taxon>
    </lineage>
</organism>
<gene>
    <name evidence="1" type="ORF">ECPE_LOCUS15662</name>
</gene>
<evidence type="ECO:0000313" key="3">
    <source>
        <dbReference type="WBParaSite" id="ECPE_0001570201-mRNA-1"/>
    </source>
</evidence>
<protein>
    <submittedName>
        <fullName evidence="3">CPSF73-100_C domain-containing protein</fullName>
    </submittedName>
</protein>
<accession>A0A183B8X7</accession>
<dbReference type="OrthoDB" id="10264848at2759"/>